<dbReference type="STRING" id="1969733.B5V00_09040"/>
<dbReference type="InterPro" id="IPR036388">
    <property type="entry name" value="WH-like_DNA-bd_sf"/>
</dbReference>
<dbReference type="NCBIfam" id="TIGR00732">
    <property type="entry name" value="dprA"/>
    <property type="match status" value="1"/>
</dbReference>
<accession>A0A1X0Y3Q8</accession>
<dbReference type="InterPro" id="IPR057666">
    <property type="entry name" value="DrpA_SLOG"/>
</dbReference>
<gene>
    <name evidence="4" type="ORF">B5V00_09040</name>
</gene>
<feature type="domain" description="DprA winged helix" evidence="3">
    <location>
        <begin position="309"/>
        <end position="364"/>
    </location>
</feature>
<evidence type="ECO:0000313" key="4">
    <source>
        <dbReference type="EMBL" id="ORJ59810.1"/>
    </source>
</evidence>
<dbReference type="InterPro" id="IPR041614">
    <property type="entry name" value="DprA_WH"/>
</dbReference>
<evidence type="ECO:0000259" key="2">
    <source>
        <dbReference type="Pfam" id="PF02481"/>
    </source>
</evidence>
<reference evidence="4 5" key="1">
    <citation type="submission" date="2017-03" db="EMBL/GenBank/DDBJ databases">
        <title>Genome sequence of Geothermobacter sp. EPR-M, Deep-Sea Iron Reducer.</title>
        <authorList>
            <person name="Tully B."/>
            <person name="Savalia P."/>
            <person name="Abuyen K."/>
            <person name="Baughan C."/>
            <person name="Romero E."/>
            <person name="Ronkowski C."/>
            <person name="Torres B."/>
            <person name="Tremblay J."/>
            <person name="Trujillo A."/>
            <person name="Tyler M."/>
            <person name="Perez-Rodriguez I."/>
            <person name="Amend J."/>
        </authorList>
    </citation>
    <scope>NUCLEOTIDE SEQUENCE [LARGE SCALE GENOMIC DNA]</scope>
    <source>
        <strain evidence="4 5">EPR-M</strain>
    </source>
</reference>
<dbReference type="PANTHER" id="PTHR43022:SF1">
    <property type="entry name" value="PROTEIN SMF"/>
    <property type="match status" value="1"/>
</dbReference>
<dbReference type="OrthoDB" id="9785707at2"/>
<dbReference type="InterPro" id="IPR003488">
    <property type="entry name" value="DprA"/>
</dbReference>
<sequence length="370" mass="39998">METPMDIGSNEDWLRLHLIAGLGRQGLFKLMRCYGTPAAALAADPAEWRTVAGLRRDLSPARQQVDNTRRLEATLEQLESLNVELVSYWDRHRYPAALRTIADPPALLYLRGQLNSDEAALAVVGSRKATGPGRRFTEQIASELAAAGICIVSGLARGIDTAAHRGALAVGGRTIAVLGCGIDRVYPPENDALFQQIAEQGAVLSEYPPGTEPLAGHFPGRNRIISGLCRGVLVVEAATGSGSLLTVDFALESGREVFAVPNQVRSATSNGVNQLLKDGAHVVTDSRDILEVLWPHVRSGESSPRTGEDLPELPEHQHKLLKLLSFNPIHRDQLLRTSGLTPMELSDSLLHLELSGHATQLPGGHYIRAR</sequence>
<keyword evidence="5" id="KW-1185">Reference proteome</keyword>
<dbReference type="SUPFAM" id="SSF102405">
    <property type="entry name" value="MCP/YpsA-like"/>
    <property type="match status" value="1"/>
</dbReference>
<dbReference type="GO" id="GO:0009294">
    <property type="term" value="P:DNA-mediated transformation"/>
    <property type="evidence" value="ECO:0007669"/>
    <property type="project" value="InterPro"/>
</dbReference>
<dbReference type="Pfam" id="PF02481">
    <property type="entry name" value="DNA_processg_A"/>
    <property type="match status" value="1"/>
</dbReference>
<dbReference type="Gene3D" id="1.10.10.10">
    <property type="entry name" value="Winged helix-like DNA-binding domain superfamily/Winged helix DNA-binding domain"/>
    <property type="match status" value="1"/>
</dbReference>
<dbReference type="PANTHER" id="PTHR43022">
    <property type="entry name" value="PROTEIN SMF"/>
    <property type="match status" value="1"/>
</dbReference>
<comment type="similarity">
    <text evidence="1">Belongs to the DprA/Smf family.</text>
</comment>
<organism evidence="4 5">
    <name type="scientific">Geothermobacter hydrogeniphilus</name>
    <dbReference type="NCBI Taxonomy" id="1969733"/>
    <lineage>
        <taxon>Bacteria</taxon>
        <taxon>Pseudomonadati</taxon>
        <taxon>Thermodesulfobacteriota</taxon>
        <taxon>Desulfuromonadia</taxon>
        <taxon>Desulfuromonadales</taxon>
        <taxon>Geothermobacteraceae</taxon>
        <taxon>Geothermobacter</taxon>
    </lineage>
</organism>
<evidence type="ECO:0000313" key="5">
    <source>
        <dbReference type="Proteomes" id="UP000193136"/>
    </source>
</evidence>
<evidence type="ECO:0000259" key="3">
    <source>
        <dbReference type="Pfam" id="PF17782"/>
    </source>
</evidence>
<evidence type="ECO:0000256" key="1">
    <source>
        <dbReference type="ARBA" id="ARBA00006525"/>
    </source>
</evidence>
<dbReference type="EMBL" id="NAAD01000010">
    <property type="protein sequence ID" value="ORJ59810.1"/>
    <property type="molecule type" value="Genomic_DNA"/>
</dbReference>
<dbReference type="Gene3D" id="3.40.50.450">
    <property type="match status" value="1"/>
</dbReference>
<dbReference type="AlphaFoldDB" id="A0A1X0Y3Q8"/>
<dbReference type="Proteomes" id="UP000193136">
    <property type="component" value="Unassembled WGS sequence"/>
</dbReference>
<feature type="domain" description="Smf/DprA SLOG" evidence="2">
    <location>
        <begin position="90"/>
        <end position="292"/>
    </location>
</feature>
<comment type="caution">
    <text evidence="4">The sequence shown here is derived from an EMBL/GenBank/DDBJ whole genome shotgun (WGS) entry which is preliminary data.</text>
</comment>
<dbReference type="Pfam" id="PF17782">
    <property type="entry name" value="WHD_DprA"/>
    <property type="match status" value="1"/>
</dbReference>
<protein>
    <submittedName>
        <fullName evidence="4">DNA protecting protein DprA</fullName>
    </submittedName>
</protein>
<name>A0A1X0Y3Q8_9BACT</name>
<proteinExistence type="inferred from homology"/>